<dbReference type="Proteomes" id="UP001434883">
    <property type="component" value="Unassembled WGS sequence"/>
</dbReference>
<dbReference type="EMBL" id="JAHRIN010043665">
    <property type="protein sequence ID" value="MEQ2207014.1"/>
    <property type="molecule type" value="Genomic_DNA"/>
</dbReference>
<organism evidence="1 2">
    <name type="scientific">Xenoophorus captivus</name>
    <dbReference type="NCBI Taxonomy" id="1517983"/>
    <lineage>
        <taxon>Eukaryota</taxon>
        <taxon>Metazoa</taxon>
        <taxon>Chordata</taxon>
        <taxon>Craniata</taxon>
        <taxon>Vertebrata</taxon>
        <taxon>Euteleostomi</taxon>
        <taxon>Actinopterygii</taxon>
        <taxon>Neopterygii</taxon>
        <taxon>Teleostei</taxon>
        <taxon>Neoteleostei</taxon>
        <taxon>Acanthomorphata</taxon>
        <taxon>Ovalentaria</taxon>
        <taxon>Atherinomorphae</taxon>
        <taxon>Cyprinodontiformes</taxon>
        <taxon>Goodeidae</taxon>
        <taxon>Xenoophorus</taxon>
    </lineage>
</organism>
<accession>A0ABV0RG50</accession>
<evidence type="ECO:0000313" key="1">
    <source>
        <dbReference type="EMBL" id="MEQ2207014.1"/>
    </source>
</evidence>
<keyword evidence="2" id="KW-1185">Reference proteome</keyword>
<comment type="caution">
    <text evidence="1">The sequence shown here is derived from an EMBL/GenBank/DDBJ whole genome shotgun (WGS) entry which is preliminary data.</text>
</comment>
<sequence length="59" mass="7059">TECAFEKNATQRNFITMMQLLHLAIFVFVPKPNLEEKAIRYYTGKRNLDWRAAGIYHWI</sequence>
<name>A0ABV0RG50_9TELE</name>
<evidence type="ECO:0000313" key="2">
    <source>
        <dbReference type="Proteomes" id="UP001434883"/>
    </source>
</evidence>
<proteinExistence type="predicted"/>
<reference evidence="1 2" key="1">
    <citation type="submission" date="2021-06" db="EMBL/GenBank/DDBJ databases">
        <authorList>
            <person name="Palmer J.M."/>
        </authorList>
    </citation>
    <scope>NUCLEOTIDE SEQUENCE [LARGE SCALE GENOMIC DNA]</scope>
    <source>
        <strain evidence="1 2">XC_2019</strain>
        <tissue evidence="1">Muscle</tissue>
    </source>
</reference>
<gene>
    <name evidence="1" type="ORF">XENOCAPTIV_005976</name>
</gene>
<feature type="non-terminal residue" evidence="1">
    <location>
        <position position="1"/>
    </location>
</feature>
<protein>
    <submittedName>
        <fullName evidence="1">Uncharacterized protein</fullName>
    </submittedName>
</protein>